<dbReference type="RefSeq" id="WP_250929989.1">
    <property type="nucleotide sequence ID" value="NZ_JAMQBK010000044.1"/>
</dbReference>
<evidence type="ECO:0000313" key="1">
    <source>
        <dbReference type="EMBL" id="MCM2372355.1"/>
    </source>
</evidence>
<protein>
    <submittedName>
        <fullName evidence="1">Uncharacterized protein</fullName>
    </submittedName>
</protein>
<dbReference type="EMBL" id="JAMQBK010000044">
    <property type="protein sequence ID" value="MCM2372355.1"/>
    <property type="molecule type" value="Genomic_DNA"/>
</dbReference>
<proteinExistence type="predicted"/>
<gene>
    <name evidence="1" type="ORF">NB063_17240</name>
</gene>
<accession>A0ABT0U736</accession>
<comment type="caution">
    <text evidence="1">The sequence shown here is derived from an EMBL/GenBank/DDBJ whole genome shotgun (WGS) entry which is preliminary data.</text>
</comment>
<dbReference type="Proteomes" id="UP001202961">
    <property type="component" value="Unassembled WGS sequence"/>
</dbReference>
<sequence length="91" mass="10375">MKNQFTDLPADVQSKLRSTKSLCLDLLLPKTEVLAICVSIGHGYRDRIYNLMIVVWMFYHTDSLERSQLPTGGHSFERVACRPAHLRKSVA</sequence>
<evidence type="ECO:0000313" key="2">
    <source>
        <dbReference type="Proteomes" id="UP001202961"/>
    </source>
</evidence>
<organism evidence="1 2">
    <name type="scientific">Aporhodopirellula aestuarii</name>
    <dbReference type="NCBI Taxonomy" id="2950107"/>
    <lineage>
        <taxon>Bacteria</taxon>
        <taxon>Pseudomonadati</taxon>
        <taxon>Planctomycetota</taxon>
        <taxon>Planctomycetia</taxon>
        <taxon>Pirellulales</taxon>
        <taxon>Pirellulaceae</taxon>
        <taxon>Aporhodopirellula</taxon>
    </lineage>
</organism>
<reference evidence="1 2" key="1">
    <citation type="journal article" date="2022" name="Syst. Appl. Microbiol.">
        <title>Rhodopirellula aestuarii sp. nov., a novel member of the genus Rhodopirellula isolated from brackish sediments collected in the Tagus River estuary, Portugal.</title>
        <authorList>
            <person name="Vitorino I.R."/>
            <person name="Klimek D."/>
            <person name="Calusinska M."/>
            <person name="Lobo-da-Cunha A."/>
            <person name="Vasconcelos V."/>
            <person name="Lage O.M."/>
        </authorList>
    </citation>
    <scope>NUCLEOTIDE SEQUENCE [LARGE SCALE GENOMIC DNA]</scope>
    <source>
        <strain evidence="1 2">ICT_H3.1</strain>
    </source>
</reference>
<keyword evidence="2" id="KW-1185">Reference proteome</keyword>
<name>A0ABT0U736_9BACT</name>